<comment type="caution">
    <text evidence="8">The sequence shown here is derived from an EMBL/GenBank/DDBJ whole genome shotgun (WGS) entry which is preliminary data.</text>
</comment>
<protein>
    <submittedName>
        <fullName evidence="8">GlsB/YeaQ/YmgE family stress response membrane protein</fullName>
    </submittedName>
</protein>
<evidence type="ECO:0000313" key="9">
    <source>
        <dbReference type="Proteomes" id="UP001152308"/>
    </source>
</evidence>
<evidence type="ECO:0000256" key="7">
    <source>
        <dbReference type="SAM" id="Phobius"/>
    </source>
</evidence>
<reference evidence="8" key="1">
    <citation type="journal article" date="2022" name="Data Brief">
        <title>Draft genome sequence data of Gordonia hongkongensis strain EUFUS-Z928 isolated from the octocoral Eunicea fusca.</title>
        <authorList>
            <person name="Sanchez-Suarez J."/>
            <person name="Diaz L."/>
            <person name="Melo-Bolivar J."/>
            <person name="Villamil L."/>
        </authorList>
    </citation>
    <scope>NUCLEOTIDE SEQUENCE</scope>
    <source>
        <strain evidence="8">EUFUS-Z928</strain>
    </source>
</reference>
<dbReference type="Proteomes" id="UP001152308">
    <property type="component" value="Unassembled WGS sequence"/>
</dbReference>
<dbReference type="Pfam" id="PF04226">
    <property type="entry name" value="Transgly_assoc"/>
    <property type="match status" value="1"/>
</dbReference>
<feature type="transmembrane region" description="Helical" evidence="7">
    <location>
        <begin position="64"/>
        <end position="81"/>
    </location>
</feature>
<evidence type="ECO:0000313" key="8">
    <source>
        <dbReference type="EMBL" id="MDF6103020.1"/>
    </source>
</evidence>
<gene>
    <name evidence="8" type="ORF">L2299_18385</name>
</gene>
<evidence type="ECO:0000256" key="4">
    <source>
        <dbReference type="ARBA" id="ARBA00022692"/>
    </source>
</evidence>
<keyword evidence="4 7" id="KW-0812">Transmembrane</keyword>
<dbReference type="RefSeq" id="WP_065629874.1">
    <property type="nucleotide sequence ID" value="NZ_CBDRND010000022.1"/>
</dbReference>
<evidence type="ECO:0000256" key="5">
    <source>
        <dbReference type="ARBA" id="ARBA00022989"/>
    </source>
</evidence>
<evidence type="ECO:0000256" key="2">
    <source>
        <dbReference type="ARBA" id="ARBA00011006"/>
    </source>
</evidence>
<proteinExistence type="inferred from homology"/>
<sequence length="87" mass="8906">MLILAIIVFGMVIGALAQILLGGKNLRTVDWGLALVAGIVGSFVGGLLISLLSGDGLELRPSGIIGSLVGAVLVTAGWIFFKKRSTV</sequence>
<name>A0ABT6BZ67_9ACTN</name>
<evidence type="ECO:0000256" key="3">
    <source>
        <dbReference type="ARBA" id="ARBA00022475"/>
    </source>
</evidence>
<evidence type="ECO:0000256" key="6">
    <source>
        <dbReference type="ARBA" id="ARBA00023136"/>
    </source>
</evidence>
<dbReference type="InterPro" id="IPR007341">
    <property type="entry name" value="Transgly_assoc"/>
</dbReference>
<accession>A0ABT6BZ67</accession>
<keyword evidence="5 7" id="KW-1133">Transmembrane helix</keyword>
<feature type="transmembrane region" description="Helical" evidence="7">
    <location>
        <begin position="33"/>
        <end position="52"/>
    </location>
</feature>
<organism evidence="8 9">
    <name type="scientific">Gordonia hongkongensis</name>
    <dbReference type="NCBI Taxonomy" id="1701090"/>
    <lineage>
        <taxon>Bacteria</taxon>
        <taxon>Bacillati</taxon>
        <taxon>Actinomycetota</taxon>
        <taxon>Actinomycetes</taxon>
        <taxon>Mycobacteriales</taxon>
        <taxon>Gordoniaceae</taxon>
        <taxon>Gordonia</taxon>
    </lineage>
</organism>
<keyword evidence="6 7" id="KW-0472">Membrane</keyword>
<dbReference type="EMBL" id="JAKJLQ010000016">
    <property type="protein sequence ID" value="MDF6103020.1"/>
    <property type="molecule type" value="Genomic_DNA"/>
</dbReference>
<keyword evidence="3" id="KW-1003">Cell membrane</keyword>
<reference evidence="8" key="2">
    <citation type="submission" date="2022-01" db="EMBL/GenBank/DDBJ databases">
        <authorList>
            <person name="Sanchez-Suarez J."/>
            <person name="Villamil L."/>
            <person name="Diaz L.E."/>
        </authorList>
    </citation>
    <scope>NUCLEOTIDE SEQUENCE</scope>
    <source>
        <strain evidence="8">EUFUS-Z928</strain>
    </source>
</reference>
<evidence type="ECO:0000256" key="1">
    <source>
        <dbReference type="ARBA" id="ARBA00004651"/>
    </source>
</evidence>
<comment type="subcellular location">
    <subcellularLocation>
        <location evidence="1">Cell membrane</location>
        <topology evidence="1">Multi-pass membrane protein</topology>
    </subcellularLocation>
</comment>
<comment type="similarity">
    <text evidence="2">Belongs to the UPF0410 family.</text>
</comment>
<keyword evidence="9" id="KW-1185">Reference proteome</keyword>